<evidence type="ECO:0000313" key="2">
    <source>
        <dbReference type="Proteomes" id="UP001499990"/>
    </source>
</evidence>
<reference evidence="2" key="1">
    <citation type="journal article" date="2019" name="Int. J. Syst. Evol. Microbiol.">
        <title>The Global Catalogue of Microorganisms (GCM) 10K type strain sequencing project: providing services to taxonomists for standard genome sequencing and annotation.</title>
        <authorList>
            <consortium name="The Broad Institute Genomics Platform"/>
            <consortium name="The Broad Institute Genome Sequencing Center for Infectious Disease"/>
            <person name="Wu L."/>
            <person name="Ma J."/>
        </authorList>
    </citation>
    <scope>NUCLEOTIDE SEQUENCE [LARGE SCALE GENOMIC DNA]</scope>
    <source>
        <strain evidence="2">JCM 9651</strain>
    </source>
</reference>
<organism evidence="1 2">
    <name type="scientific">Streptomyces sannanensis</name>
    <dbReference type="NCBI Taxonomy" id="285536"/>
    <lineage>
        <taxon>Bacteria</taxon>
        <taxon>Bacillati</taxon>
        <taxon>Actinomycetota</taxon>
        <taxon>Actinomycetes</taxon>
        <taxon>Kitasatosporales</taxon>
        <taxon>Streptomycetaceae</taxon>
        <taxon>Streptomyces</taxon>
    </lineage>
</organism>
<accession>A0ABP6SNB7</accession>
<evidence type="ECO:0000313" key="1">
    <source>
        <dbReference type="EMBL" id="GAA3380863.1"/>
    </source>
</evidence>
<sequence length="64" mass="7325">MATRHSRDHVVSPRTGAYDFPTRQVSPIAGLAFYNEHVDLYLDGQLLPRPAPITRAIREREHPM</sequence>
<dbReference type="Proteomes" id="UP001499990">
    <property type="component" value="Unassembled WGS sequence"/>
</dbReference>
<comment type="caution">
    <text evidence="1">The sequence shown here is derived from an EMBL/GenBank/DDBJ whole genome shotgun (WGS) entry which is preliminary data.</text>
</comment>
<protein>
    <submittedName>
        <fullName evidence="1">Uncharacterized protein</fullName>
    </submittedName>
</protein>
<proteinExistence type="predicted"/>
<name>A0ABP6SNB7_9ACTN</name>
<dbReference type="EMBL" id="BAAAYL010000002">
    <property type="protein sequence ID" value="GAA3380863.1"/>
    <property type="molecule type" value="Genomic_DNA"/>
</dbReference>
<keyword evidence="2" id="KW-1185">Reference proteome</keyword>
<gene>
    <name evidence="1" type="ORF">GCM10020367_69860</name>
</gene>